<dbReference type="InterPro" id="IPR022761">
    <property type="entry name" value="Fumarate_lyase_N"/>
</dbReference>
<comment type="catalytic activity">
    <reaction evidence="5">
        <text>N(6)-(1,2-dicarboxyethyl)-AMP = fumarate + AMP</text>
        <dbReference type="Rhea" id="RHEA:16853"/>
        <dbReference type="ChEBI" id="CHEBI:29806"/>
        <dbReference type="ChEBI" id="CHEBI:57567"/>
        <dbReference type="ChEBI" id="CHEBI:456215"/>
        <dbReference type="EC" id="4.3.2.2"/>
    </reaction>
</comment>
<dbReference type="GO" id="GO:0006189">
    <property type="term" value="P:'de novo' IMP biosynthetic process"/>
    <property type="evidence" value="ECO:0007669"/>
    <property type="project" value="UniProtKB-UniPathway"/>
</dbReference>
<keyword evidence="3 5" id="KW-0456">Lyase</keyword>
<dbReference type="GO" id="GO:0004018">
    <property type="term" value="F:N6-(1,2-dicarboxyethyl)AMP AMP-lyase (fumarate-forming) activity"/>
    <property type="evidence" value="ECO:0007669"/>
    <property type="project" value="UniProtKB-UniRule"/>
</dbReference>
<dbReference type="STRING" id="553973.CLOHYLEM_06522"/>
<protein>
    <recommendedName>
        <fullName evidence="4 5">Adenylosuccinate lyase</fullName>
        <shortName evidence="5">ASL</shortName>
        <ecNumber evidence="4 5">4.3.2.2</ecNumber>
    </recommendedName>
    <alternativeName>
        <fullName evidence="5">Adenylosuccinase</fullName>
    </alternativeName>
</protein>
<dbReference type="InterPro" id="IPR019468">
    <property type="entry name" value="AdenyloSucc_lyase_C"/>
</dbReference>
<dbReference type="GO" id="GO:0008652">
    <property type="term" value="P:amino acid biosynthetic process"/>
    <property type="evidence" value="ECO:0007669"/>
    <property type="project" value="UniProtKB-KW"/>
</dbReference>
<accession>C0C362</accession>
<dbReference type="InterPro" id="IPR008948">
    <property type="entry name" value="L-Aspartase-like"/>
</dbReference>
<dbReference type="HOGENOM" id="CLU_030949_1_1_9"/>
<dbReference type="Gene3D" id="1.10.275.60">
    <property type="match status" value="1"/>
</dbReference>
<evidence type="ECO:0000313" key="8">
    <source>
        <dbReference type="Proteomes" id="UP000004893"/>
    </source>
</evidence>
<dbReference type="PANTHER" id="PTHR43172">
    <property type="entry name" value="ADENYLOSUCCINATE LYASE"/>
    <property type="match status" value="1"/>
</dbReference>
<dbReference type="NCBIfam" id="TIGR00928">
    <property type="entry name" value="purB"/>
    <property type="match status" value="1"/>
</dbReference>
<evidence type="ECO:0000256" key="5">
    <source>
        <dbReference type="RuleBase" id="RU361172"/>
    </source>
</evidence>
<reference evidence="7" key="1">
    <citation type="submission" date="2009-02" db="EMBL/GenBank/DDBJ databases">
        <authorList>
            <person name="Fulton L."/>
            <person name="Clifton S."/>
            <person name="Fulton B."/>
            <person name="Xu J."/>
            <person name="Minx P."/>
            <person name="Pepin K.H."/>
            <person name="Johnson M."/>
            <person name="Bhonagiri V."/>
            <person name="Nash W.E."/>
            <person name="Mardis E.R."/>
            <person name="Wilson R.K."/>
        </authorList>
    </citation>
    <scope>NUCLEOTIDE SEQUENCE [LARGE SCALE GENOMIC DNA]</scope>
    <source>
        <strain evidence="7">DSM 15053</strain>
    </source>
</reference>
<dbReference type="Pfam" id="PF00206">
    <property type="entry name" value="Lyase_1"/>
    <property type="match status" value="1"/>
</dbReference>
<evidence type="ECO:0000256" key="2">
    <source>
        <dbReference type="ARBA" id="ARBA00022755"/>
    </source>
</evidence>
<reference evidence="7" key="2">
    <citation type="submission" date="2013-06" db="EMBL/GenBank/DDBJ databases">
        <title>Draft genome sequence of Clostridium hylemonae (DSM 15053).</title>
        <authorList>
            <person name="Sudarsanam P."/>
            <person name="Ley R."/>
            <person name="Guruge J."/>
            <person name="Turnbaugh P.J."/>
            <person name="Mahowald M."/>
            <person name="Liep D."/>
            <person name="Gordon J."/>
        </authorList>
    </citation>
    <scope>NUCLEOTIDE SEQUENCE</scope>
    <source>
        <strain evidence="7">DSM 15053</strain>
    </source>
</reference>
<dbReference type="GO" id="GO:0070626">
    <property type="term" value="F:(S)-2-(5-amino-1-(5-phospho-D-ribosyl)imidazole-4-carboxamido) succinate lyase (fumarate-forming) activity"/>
    <property type="evidence" value="ECO:0007669"/>
    <property type="project" value="TreeGrafter"/>
</dbReference>
<evidence type="ECO:0000313" key="7">
    <source>
        <dbReference type="EMBL" id="EEG73412.1"/>
    </source>
</evidence>
<keyword evidence="2 5" id="KW-0658">Purine biosynthesis</keyword>
<evidence type="ECO:0000256" key="1">
    <source>
        <dbReference type="ARBA" id="ARBA00022605"/>
    </source>
</evidence>
<comment type="pathway">
    <text evidence="5">Purine metabolism; IMP biosynthesis via de novo pathway; 5-amino-1-(5-phospho-D-ribosyl)imidazole-4-carboxamide from 5-amino-1-(5-phospho-D-ribosyl)imidazole-4-carboxylate: step 2/2.</text>
</comment>
<dbReference type="PROSITE" id="PS00163">
    <property type="entry name" value="FUMARATE_LYASES"/>
    <property type="match status" value="1"/>
</dbReference>
<comment type="similarity">
    <text evidence="5">Belongs to the lyase 1 family. Adenylosuccinate lyase subfamily.</text>
</comment>
<dbReference type="Proteomes" id="UP000004893">
    <property type="component" value="Unassembled WGS sequence"/>
</dbReference>
<dbReference type="UniPathway" id="UPA00075">
    <property type="reaction ID" value="UER00336"/>
</dbReference>
<proteinExistence type="inferred from homology"/>
<keyword evidence="8" id="KW-1185">Reference proteome</keyword>
<comment type="pathway">
    <text evidence="5">Purine metabolism; AMP biosynthesis via de novo pathway; AMP from IMP: step 2/2.</text>
</comment>
<gene>
    <name evidence="7" type="primary">purB</name>
    <name evidence="7" type="ORF">CLOHYLEM_06522</name>
</gene>
<dbReference type="eggNOG" id="COG0015">
    <property type="taxonomic scope" value="Bacteria"/>
</dbReference>
<dbReference type="PRINTS" id="PR00149">
    <property type="entry name" value="FUMRATELYASE"/>
</dbReference>
<organism evidence="7 8">
    <name type="scientific">[Clostridium] hylemonae DSM 15053</name>
    <dbReference type="NCBI Taxonomy" id="553973"/>
    <lineage>
        <taxon>Bacteria</taxon>
        <taxon>Bacillati</taxon>
        <taxon>Bacillota</taxon>
        <taxon>Clostridia</taxon>
        <taxon>Lachnospirales</taxon>
        <taxon>Lachnospiraceae</taxon>
    </lineage>
</organism>
<dbReference type="PANTHER" id="PTHR43172:SF1">
    <property type="entry name" value="ADENYLOSUCCINATE LYASE"/>
    <property type="match status" value="1"/>
</dbReference>
<dbReference type="Pfam" id="PF10397">
    <property type="entry name" value="ADSL_C"/>
    <property type="match status" value="1"/>
</dbReference>
<evidence type="ECO:0000256" key="4">
    <source>
        <dbReference type="NCBIfam" id="TIGR00928"/>
    </source>
</evidence>
<dbReference type="AlphaFoldDB" id="C0C362"/>
<dbReference type="GO" id="GO:0044208">
    <property type="term" value="P:'de novo' AMP biosynthetic process"/>
    <property type="evidence" value="ECO:0007669"/>
    <property type="project" value="UniProtKB-UniPathway"/>
</dbReference>
<dbReference type="SUPFAM" id="SSF48557">
    <property type="entry name" value="L-aspartase-like"/>
    <property type="match status" value="1"/>
</dbReference>
<dbReference type="CDD" id="cd03302">
    <property type="entry name" value="Adenylsuccinate_lyase_2"/>
    <property type="match status" value="1"/>
</dbReference>
<dbReference type="InterPro" id="IPR020557">
    <property type="entry name" value="Fumarate_lyase_CS"/>
</dbReference>
<dbReference type="FunFam" id="1.10.275.60:FF:000001">
    <property type="entry name" value="Adenylosuccinate lyase"/>
    <property type="match status" value="1"/>
</dbReference>
<sequence length="459" mass="51499">MQYIFSPDKKFRTWRRLWIALAETEKELGLPITEEQIEELKEHADDINYEVAKEREKLVRHDVMSHVYAYGQQCPKAKGIIHLGATSCYVGDNTDIIIMAEALEIVRKKLVNVIAELAEFADEYKALPTLAFTHFQPAQPTTVGKRATLWMQEFMMDLEDLEYVKGSLKLLGSKGTTGTQASFLELFDGDQETIDRIDPMIAEKMGFKACCPVSGQTYSRKVDTRVVNVLAGIAASAHKLSNDIRLLQHLKEVEEPFEKTQIGSSAMAYKRNPMRSERIASLSRYVMVDALNPAITSATQWFERTLDDSANKRLSVPEGFLAVDGILDLCLNVVDGLVVYPKVIEKRLMSELPFMATENIMMDAVKAGGDRQELHERIRELSMEAGKNVKEKGLDNNLLELIAADPAFNLSEEELKKTMDPSRYTGRAALQVEAFLKDTVAPVLEANKDVLGMSAEINV</sequence>
<dbReference type="Gene3D" id="1.10.40.30">
    <property type="entry name" value="Fumarase/aspartase (C-terminal domain)"/>
    <property type="match status" value="1"/>
</dbReference>
<keyword evidence="1" id="KW-0028">Amino-acid biosynthesis</keyword>
<dbReference type="EC" id="4.3.2.2" evidence="4 5"/>
<comment type="catalytic activity">
    <reaction evidence="5">
        <text>(2S)-2-[5-amino-1-(5-phospho-beta-D-ribosyl)imidazole-4-carboxamido]succinate = 5-amino-1-(5-phospho-beta-D-ribosyl)imidazole-4-carboxamide + fumarate</text>
        <dbReference type="Rhea" id="RHEA:23920"/>
        <dbReference type="ChEBI" id="CHEBI:29806"/>
        <dbReference type="ChEBI" id="CHEBI:58443"/>
        <dbReference type="ChEBI" id="CHEBI:58475"/>
        <dbReference type="EC" id="4.3.2.2"/>
    </reaction>
</comment>
<dbReference type="UniPathway" id="UPA00074">
    <property type="reaction ID" value="UER00132"/>
</dbReference>
<dbReference type="SMART" id="SM00998">
    <property type="entry name" value="ADSL_C"/>
    <property type="match status" value="1"/>
</dbReference>
<dbReference type="GO" id="GO:0005829">
    <property type="term" value="C:cytosol"/>
    <property type="evidence" value="ECO:0007669"/>
    <property type="project" value="TreeGrafter"/>
</dbReference>
<dbReference type="EMBL" id="ABYI02000027">
    <property type="protein sequence ID" value="EEG73412.1"/>
    <property type="molecule type" value="Genomic_DNA"/>
</dbReference>
<name>C0C362_9FIRM</name>
<dbReference type="InterPro" id="IPR004769">
    <property type="entry name" value="Pur_lyase"/>
</dbReference>
<comment type="caution">
    <text evidence="7">The sequence shown here is derived from an EMBL/GenBank/DDBJ whole genome shotgun (WGS) entry which is preliminary data.</text>
</comment>
<dbReference type="Gene3D" id="1.20.200.10">
    <property type="entry name" value="Fumarase/aspartase (Central domain)"/>
    <property type="match status" value="1"/>
</dbReference>
<dbReference type="InterPro" id="IPR000362">
    <property type="entry name" value="Fumarate_lyase_fam"/>
</dbReference>
<evidence type="ECO:0000256" key="3">
    <source>
        <dbReference type="ARBA" id="ARBA00023239"/>
    </source>
</evidence>
<feature type="domain" description="Adenylosuccinate lyase C-terminal" evidence="6">
    <location>
        <begin position="352"/>
        <end position="436"/>
    </location>
</feature>
<evidence type="ECO:0000259" key="6">
    <source>
        <dbReference type="SMART" id="SM00998"/>
    </source>
</evidence>